<evidence type="ECO:0000259" key="3">
    <source>
        <dbReference type="Pfam" id="PF18914"/>
    </source>
</evidence>
<protein>
    <recommendedName>
        <fullName evidence="3">DUF5666 domain-containing protein</fullName>
    </recommendedName>
</protein>
<feature type="region of interest" description="Disordered" evidence="1">
    <location>
        <begin position="26"/>
        <end position="50"/>
    </location>
</feature>
<accession>A0A7K0BUW8</accession>
<feature type="domain" description="DUF5666" evidence="3">
    <location>
        <begin position="78"/>
        <end position="143"/>
    </location>
</feature>
<name>A0A7K0BUW8_9ACTN</name>
<gene>
    <name evidence="4" type="ORF">ACRB68_30630</name>
</gene>
<comment type="caution">
    <text evidence="4">The sequence shown here is derived from an EMBL/GenBank/DDBJ whole genome shotgun (WGS) entry which is preliminary data.</text>
</comment>
<dbReference type="OrthoDB" id="4186170at2"/>
<proteinExistence type="predicted"/>
<reference evidence="4 5" key="1">
    <citation type="submission" date="2019-10" db="EMBL/GenBank/DDBJ databases">
        <title>Actinomadura rubteroloni sp. nov. and Actinomadura macrotermitis sp. nov., isolated from the gut of fungus growing-termite Macrotermes natalensis.</title>
        <authorList>
            <person name="Benndorf R."/>
            <person name="Martin K."/>
            <person name="Kuefner M."/>
            <person name="De Beer W."/>
            <person name="Kaster A.-K."/>
            <person name="Vollmers J."/>
            <person name="Poulsen M."/>
            <person name="Beemelmanns C."/>
        </authorList>
    </citation>
    <scope>NUCLEOTIDE SEQUENCE [LARGE SCALE GENOMIC DNA]</scope>
    <source>
        <strain evidence="4 5">RB68</strain>
    </source>
</reference>
<dbReference type="Pfam" id="PF18914">
    <property type="entry name" value="DUF5666"/>
    <property type="match status" value="1"/>
</dbReference>
<evidence type="ECO:0000313" key="5">
    <source>
        <dbReference type="Proteomes" id="UP000487268"/>
    </source>
</evidence>
<feature type="compositionally biased region" description="Low complexity" evidence="1">
    <location>
        <begin position="26"/>
        <end position="37"/>
    </location>
</feature>
<keyword evidence="5" id="KW-1185">Reference proteome</keyword>
<feature type="chain" id="PRO_5029705721" description="DUF5666 domain-containing protein" evidence="2">
    <location>
        <begin position="29"/>
        <end position="148"/>
    </location>
</feature>
<dbReference type="EMBL" id="WEGH01000002">
    <property type="protein sequence ID" value="MQY05000.1"/>
    <property type="molecule type" value="Genomic_DNA"/>
</dbReference>
<dbReference type="AlphaFoldDB" id="A0A7K0BUW8"/>
<dbReference type="InterPro" id="IPR043724">
    <property type="entry name" value="DUF5666"/>
</dbReference>
<dbReference type="Proteomes" id="UP000487268">
    <property type="component" value="Unassembled WGS sequence"/>
</dbReference>
<organism evidence="4 5">
    <name type="scientific">Actinomadura macrotermitis</name>
    <dbReference type="NCBI Taxonomy" id="2585200"/>
    <lineage>
        <taxon>Bacteria</taxon>
        <taxon>Bacillati</taxon>
        <taxon>Actinomycetota</taxon>
        <taxon>Actinomycetes</taxon>
        <taxon>Streptosporangiales</taxon>
        <taxon>Thermomonosporaceae</taxon>
        <taxon>Actinomadura</taxon>
    </lineage>
</organism>
<evidence type="ECO:0000256" key="1">
    <source>
        <dbReference type="SAM" id="MobiDB-lite"/>
    </source>
</evidence>
<sequence>MRANKKIVAAGAAGLLGLGLATAVPALADPSPSPSASAKDHREHRRHPGMRAMHGLRGVHGEATVKRKDGFHVVGWQRGQITALSGGTLTVHSEDGTDWQWAANAQTRVRKDKAKADMSALAKGDKVVVFGENNGGTRTAKVVRVTQK</sequence>
<evidence type="ECO:0000256" key="2">
    <source>
        <dbReference type="SAM" id="SignalP"/>
    </source>
</evidence>
<feature type="signal peptide" evidence="2">
    <location>
        <begin position="1"/>
        <end position="28"/>
    </location>
</feature>
<evidence type="ECO:0000313" key="4">
    <source>
        <dbReference type="EMBL" id="MQY05000.1"/>
    </source>
</evidence>
<keyword evidence="2" id="KW-0732">Signal</keyword>
<dbReference type="RefSeq" id="WP_153533126.1">
    <property type="nucleotide sequence ID" value="NZ_WEGH01000002.1"/>
</dbReference>